<protein>
    <submittedName>
        <fullName evidence="2">(northern house mosquito) hypothetical protein</fullName>
    </submittedName>
</protein>
<organism evidence="2">
    <name type="scientific">Culex pipiens</name>
    <name type="common">House mosquito</name>
    <dbReference type="NCBI Taxonomy" id="7175"/>
    <lineage>
        <taxon>Eukaryota</taxon>
        <taxon>Metazoa</taxon>
        <taxon>Ecdysozoa</taxon>
        <taxon>Arthropoda</taxon>
        <taxon>Hexapoda</taxon>
        <taxon>Insecta</taxon>
        <taxon>Pterygota</taxon>
        <taxon>Neoptera</taxon>
        <taxon>Endopterygota</taxon>
        <taxon>Diptera</taxon>
        <taxon>Nematocera</taxon>
        <taxon>Culicoidea</taxon>
        <taxon>Culicidae</taxon>
        <taxon>Culicinae</taxon>
        <taxon>Culicini</taxon>
        <taxon>Culex</taxon>
        <taxon>Culex</taxon>
    </lineage>
</organism>
<dbReference type="AlphaFoldDB" id="A0A8D8IS51"/>
<evidence type="ECO:0000256" key="1">
    <source>
        <dbReference type="SAM" id="MobiDB-lite"/>
    </source>
</evidence>
<reference evidence="2" key="1">
    <citation type="submission" date="2021-05" db="EMBL/GenBank/DDBJ databases">
        <authorList>
            <person name="Alioto T."/>
            <person name="Alioto T."/>
            <person name="Gomez Garrido J."/>
        </authorList>
    </citation>
    <scope>NUCLEOTIDE SEQUENCE</scope>
</reference>
<dbReference type="EMBL" id="HBUE01262656">
    <property type="protein sequence ID" value="CAG6559875.1"/>
    <property type="molecule type" value="Transcribed_RNA"/>
</dbReference>
<proteinExistence type="predicted"/>
<name>A0A8D8IS51_CULPI</name>
<evidence type="ECO:0000313" key="2">
    <source>
        <dbReference type="EMBL" id="CAG6559875.1"/>
    </source>
</evidence>
<accession>A0A8D8IS51</accession>
<dbReference type="EMBL" id="HBUE01157537">
    <property type="protein sequence ID" value="CAG6508519.1"/>
    <property type="molecule type" value="Transcribed_RNA"/>
</dbReference>
<dbReference type="EMBL" id="HBUE01072481">
    <property type="protein sequence ID" value="CAG6473206.1"/>
    <property type="molecule type" value="Transcribed_RNA"/>
</dbReference>
<sequence>MLQEPVHTLVPAGPRRTTLLLPGQYRPADVAPQHGRGRLRCPRGTHPALAPDMPLPERWPVPRGRHRQRAGVRVSGRVQRRALRVLQRAHVRLQPGQRRRHLHPDPRCDPDRRHRRAVLYHQEEAIRQTEPDLVAECVVPTGDERGVQLAGLPLEQAPHGGDTGGRWCGPT</sequence>
<feature type="region of interest" description="Disordered" evidence="1">
    <location>
        <begin position="54"/>
        <end position="75"/>
    </location>
</feature>